<keyword evidence="3" id="KW-1185">Reference proteome</keyword>
<dbReference type="AlphaFoldDB" id="A0A395HLF9"/>
<dbReference type="Gene3D" id="3.30.710.10">
    <property type="entry name" value="Potassium Channel Kv1.1, Chain A"/>
    <property type="match status" value="1"/>
</dbReference>
<evidence type="ECO:0000313" key="3">
    <source>
        <dbReference type="Proteomes" id="UP000248961"/>
    </source>
</evidence>
<dbReference type="OrthoDB" id="6359816at2759"/>
<dbReference type="STRING" id="1450537.A0A395HLF9"/>
<gene>
    <name evidence="2" type="ORF">BO97DRAFT_195446</name>
</gene>
<dbReference type="GeneID" id="37194785"/>
<evidence type="ECO:0000313" key="2">
    <source>
        <dbReference type="EMBL" id="RAL08772.1"/>
    </source>
</evidence>
<dbReference type="Proteomes" id="UP000248961">
    <property type="component" value="Unassembled WGS sequence"/>
</dbReference>
<organism evidence="2 3">
    <name type="scientific">Aspergillus homomorphus (strain CBS 101889)</name>
    <dbReference type="NCBI Taxonomy" id="1450537"/>
    <lineage>
        <taxon>Eukaryota</taxon>
        <taxon>Fungi</taxon>
        <taxon>Dikarya</taxon>
        <taxon>Ascomycota</taxon>
        <taxon>Pezizomycotina</taxon>
        <taxon>Eurotiomycetes</taxon>
        <taxon>Eurotiomycetidae</taxon>
        <taxon>Eurotiales</taxon>
        <taxon>Aspergillaceae</taxon>
        <taxon>Aspergillus</taxon>
        <taxon>Aspergillus subgen. Circumdati</taxon>
    </lineage>
</organism>
<feature type="domain" description="BTB" evidence="1">
    <location>
        <begin position="14"/>
        <end position="120"/>
    </location>
</feature>
<reference evidence="2 3" key="1">
    <citation type="submission" date="2018-02" db="EMBL/GenBank/DDBJ databases">
        <title>The genomes of Aspergillus section Nigri reveals drivers in fungal speciation.</title>
        <authorList>
            <consortium name="DOE Joint Genome Institute"/>
            <person name="Vesth T.C."/>
            <person name="Nybo J."/>
            <person name="Theobald S."/>
            <person name="Brandl J."/>
            <person name="Frisvad J.C."/>
            <person name="Nielsen K.F."/>
            <person name="Lyhne E.K."/>
            <person name="Kogle M.E."/>
            <person name="Kuo A."/>
            <person name="Riley R."/>
            <person name="Clum A."/>
            <person name="Nolan M."/>
            <person name="Lipzen A."/>
            <person name="Salamov A."/>
            <person name="Henrissat B."/>
            <person name="Wiebenga A."/>
            <person name="De vries R.P."/>
            <person name="Grigoriev I.V."/>
            <person name="Mortensen U.H."/>
            <person name="Andersen M.R."/>
            <person name="Baker S.E."/>
        </authorList>
    </citation>
    <scope>NUCLEOTIDE SEQUENCE [LARGE SCALE GENOMIC DNA]</scope>
    <source>
        <strain evidence="2 3">CBS 101889</strain>
    </source>
</reference>
<dbReference type="VEuPathDB" id="FungiDB:BO97DRAFT_195446"/>
<protein>
    <recommendedName>
        <fullName evidence="1">BTB domain-containing protein</fullName>
    </recommendedName>
</protein>
<dbReference type="InterPro" id="IPR011333">
    <property type="entry name" value="SKP1/BTB/POZ_sf"/>
</dbReference>
<dbReference type="Pfam" id="PF00651">
    <property type="entry name" value="BTB"/>
    <property type="match status" value="1"/>
</dbReference>
<dbReference type="RefSeq" id="XP_025547926.1">
    <property type="nucleotide sequence ID" value="XM_025690496.1"/>
</dbReference>
<sequence length="216" mass="24199">MSFRTPLLGTTLYEMTKLGKNCDFRLVCDDKSILVHQGIVFSQVPIIAAECDEGTNGQKGSYRCEGFTSFIVDHMVEFVYTGDYTSESVENPLIPHIDVGKVADHFDLPALRAIVYRKIDETLRTPLGSSGDILRKAYDLTTDMVIQDKIASCLGNALQLCFQTESPYPDEPVFSRVLRLACDKITRLENQVRELEMATRPPARRGFNAYAPPVPK</sequence>
<dbReference type="InterPro" id="IPR000210">
    <property type="entry name" value="BTB/POZ_dom"/>
</dbReference>
<proteinExistence type="predicted"/>
<dbReference type="EMBL" id="KZ824310">
    <property type="protein sequence ID" value="RAL08772.1"/>
    <property type="molecule type" value="Genomic_DNA"/>
</dbReference>
<accession>A0A395HLF9</accession>
<dbReference type="SUPFAM" id="SSF54695">
    <property type="entry name" value="POZ domain"/>
    <property type="match status" value="1"/>
</dbReference>
<evidence type="ECO:0000259" key="1">
    <source>
        <dbReference type="Pfam" id="PF00651"/>
    </source>
</evidence>
<name>A0A395HLF9_ASPHC</name>